<dbReference type="InterPro" id="IPR020904">
    <property type="entry name" value="Sc_DH/Rdtase_CS"/>
</dbReference>
<evidence type="ECO:0000259" key="3">
    <source>
        <dbReference type="SMART" id="SM00822"/>
    </source>
</evidence>
<dbReference type="Pfam" id="PF13561">
    <property type="entry name" value="adh_short_C2"/>
    <property type="match status" value="1"/>
</dbReference>
<dbReference type="PRINTS" id="PR00080">
    <property type="entry name" value="SDRFAMILY"/>
</dbReference>
<dbReference type="GO" id="GO:0016491">
    <property type="term" value="F:oxidoreductase activity"/>
    <property type="evidence" value="ECO:0007669"/>
    <property type="project" value="UniProtKB-KW"/>
</dbReference>
<gene>
    <name evidence="4" type="ORF">FD00_GL000652</name>
</gene>
<dbReference type="Gene3D" id="3.40.50.720">
    <property type="entry name" value="NAD(P)-binding Rossmann-like Domain"/>
    <property type="match status" value="1"/>
</dbReference>
<dbReference type="CDD" id="cd05233">
    <property type="entry name" value="SDR_c"/>
    <property type="match status" value="1"/>
</dbReference>
<comment type="similarity">
    <text evidence="1">Belongs to the short-chain dehydrogenases/reductases (SDR) family.</text>
</comment>
<dbReference type="FunFam" id="3.40.50.720:FF:000084">
    <property type="entry name" value="Short-chain dehydrogenase reductase"/>
    <property type="match status" value="1"/>
</dbReference>
<organism evidence="4 5">
    <name type="scientific">Liquorilactobacillus mali KCTC 3596 = DSM 20444</name>
    <dbReference type="NCBI Taxonomy" id="1046596"/>
    <lineage>
        <taxon>Bacteria</taxon>
        <taxon>Bacillati</taxon>
        <taxon>Bacillota</taxon>
        <taxon>Bacilli</taxon>
        <taxon>Lactobacillales</taxon>
        <taxon>Lactobacillaceae</taxon>
        <taxon>Liquorilactobacillus</taxon>
    </lineage>
</organism>
<reference evidence="4 5" key="1">
    <citation type="journal article" date="2015" name="Genome Announc.">
        <title>Expanding the biotechnology potential of lactobacilli through comparative genomics of 213 strains and associated genera.</title>
        <authorList>
            <person name="Sun Z."/>
            <person name="Harris H.M."/>
            <person name="McCann A."/>
            <person name="Guo C."/>
            <person name="Argimon S."/>
            <person name="Zhang W."/>
            <person name="Yang X."/>
            <person name="Jeffery I.B."/>
            <person name="Cooney J.C."/>
            <person name="Kagawa T.F."/>
            <person name="Liu W."/>
            <person name="Song Y."/>
            <person name="Salvetti E."/>
            <person name="Wrobel A."/>
            <person name="Rasinkangas P."/>
            <person name="Parkhill J."/>
            <person name="Rea M.C."/>
            <person name="O'Sullivan O."/>
            <person name="Ritari J."/>
            <person name="Douillard F.P."/>
            <person name="Paul Ross R."/>
            <person name="Yang R."/>
            <person name="Briner A.E."/>
            <person name="Felis G.E."/>
            <person name="de Vos W.M."/>
            <person name="Barrangou R."/>
            <person name="Klaenhammer T.R."/>
            <person name="Caufield P.W."/>
            <person name="Cui Y."/>
            <person name="Zhang H."/>
            <person name="O'Toole P.W."/>
        </authorList>
    </citation>
    <scope>NUCLEOTIDE SEQUENCE [LARGE SCALE GENOMIC DNA]</scope>
    <source>
        <strain evidence="4 5">DSM 20444</strain>
    </source>
</reference>
<dbReference type="RefSeq" id="WP_010078057.1">
    <property type="nucleotide sequence ID" value="NZ_AYYH01000018.1"/>
</dbReference>
<dbReference type="SUPFAM" id="SSF51735">
    <property type="entry name" value="NAD(P)-binding Rossmann-fold domains"/>
    <property type="match status" value="1"/>
</dbReference>
<dbReference type="InterPro" id="IPR036291">
    <property type="entry name" value="NAD(P)-bd_dom_sf"/>
</dbReference>
<dbReference type="PROSITE" id="PS00061">
    <property type="entry name" value="ADH_SHORT"/>
    <property type="match status" value="1"/>
</dbReference>
<dbReference type="PATRIC" id="fig|1046596.6.peg.710"/>
<accession>A0A0R2E0I1</accession>
<name>A0A0R2E0I1_9LACO</name>
<comment type="caution">
    <text evidence="4">The sequence shown here is derived from an EMBL/GenBank/DDBJ whole genome shotgun (WGS) entry which is preliminary data.</text>
</comment>
<dbReference type="SMART" id="SM00822">
    <property type="entry name" value="PKS_KR"/>
    <property type="match status" value="1"/>
</dbReference>
<feature type="domain" description="Ketoreductase" evidence="3">
    <location>
        <begin position="11"/>
        <end position="187"/>
    </location>
</feature>
<dbReference type="InterPro" id="IPR057326">
    <property type="entry name" value="KR_dom"/>
</dbReference>
<evidence type="ECO:0000313" key="5">
    <source>
        <dbReference type="Proteomes" id="UP000050898"/>
    </source>
</evidence>
<dbReference type="Proteomes" id="UP000050898">
    <property type="component" value="Unassembled WGS sequence"/>
</dbReference>
<proteinExistence type="inferred from homology"/>
<keyword evidence="5" id="KW-1185">Reference proteome</keyword>
<dbReference type="PANTHER" id="PTHR43639">
    <property type="entry name" value="OXIDOREDUCTASE, SHORT-CHAIN DEHYDROGENASE/REDUCTASE FAMILY (AFU_ORTHOLOGUE AFUA_5G02870)"/>
    <property type="match status" value="1"/>
</dbReference>
<sequence>MTKNKYDLENKVVLLTGGGSGIGREITQSFLENGAKVAVAGRHLKSLQETIQNYQDDQAVALVGDVSKPETSKNLVYEVQKKFGRIDIVVSDAAAYISGTIDQLSNDDWEKVRQTNIDAFFYLATATYSALKETQGTLIAISSVSGISGDWSQAIYNASKHAINGFVRSLALDWGKDNIRVNAVAPAFTLTRMTSDVATNKDQLALINSRVALGRPGTPEDIAPAVLFLATEDAKYITGTILTVDGGTSASTGQPNLN</sequence>
<dbReference type="AlphaFoldDB" id="A0A0R2E0I1"/>
<dbReference type="EMBL" id="AYYH01000018">
    <property type="protein sequence ID" value="KRN09810.1"/>
    <property type="molecule type" value="Genomic_DNA"/>
</dbReference>
<dbReference type="OrthoDB" id="9803333at2"/>
<evidence type="ECO:0000256" key="1">
    <source>
        <dbReference type="ARBA" id="ARBA00006484"/>
    </source>
</evidence>
<dbReference type="PRINTS" id="PR00081">
    <property type="entry name" value="GDHRDH"/>
</dbReference>
<protein>
    <submittedName>
        <fullName evidence="4">Short-chain dehydrogenase reductase SDR</fullName>
    </submittedName>
</protein>
<evidence type="ECO:0000313" key="4">
    <source>
        <dbReference type="EMBL" id="KRN09810.1"/>
    </source>
</evidence>
<keyword evidence="2" id="KW-0560">Oxidoreductase</keyword>
<dbReference type="PANTHER" id="PTHR43639:SF9">
    <property type="entry name" value="BLL5898 PROTEIN"/>
    <property type="match status" value="1"/>
</dbReference>
<evidence type="ECO:0000256" key="2">
    <source>
        <dbReference type="ARBA" id="ARBA00023002"/>
    </source>
</evidence>
<dbReference type="InterPro" id="IPR002347">
    <property type="entry name" value="SDR_fam"/>
</dbReference>
<dbReference type="GO" id="GO:0008206">
    <property type="term" value="P:bile acid metabolic process"/>
    <property type="evidence" value="ECO:0007669"/>
    <property type="project" value="UniProtKB-ARBA"/>
</dbReference>